<feature type="domain" description="MmgE/PrpD N-terminal" evidence="2">
    <location>
        <begin position="15"/>
        <end position="243"/>
    </location>
</feature>
<dbReference type="AlphaFoldDB" id="A0A285SEQ5"/>
<dbReference type="STRING" id="538381.GCA_001696535_02211"/>
<dbReference type="InterPro" id="IPR045337">
    <property type="entry name" value="MmgE_PrpD_C"/>
</dbReference>
<dbReference type="Pfam" id="PF03972">
    <property type="entry name" value="MmgE_PrpD_N"/>
    <property type="match status" value="1"/>
</dbReference>
<organism evidence="4 5">
    <name type="scientific">Stappia indica</name>
    <dbReference type="NCBI Taxonomy" id="538381"/>
    <lineage>
        <taxon>Bacteria</taxon>
        <taxon>Pseudomonadati</taxon>
        <taxon>Pseudomonadota</taxon>
        <taxon>Alphaproteobacteria</taxon>
        <taxon>Hyphomicrobiales</taxon>
        <taxon>Stappiaceae</taxon>
        <taxon>Stappia</taxon>
    </lineage>
</organism>
<dbReference type="OrthoDB" id="9795089at2"/>
<comment type="similarity">
    <text evidence="1">Belongs to the PrpD family.</text>
</comment>
<dbReference type="Pfam" id="PF19305">
    <property type="entry name" value="MmgE_PrpD_C"/>
    <property type="match status" value="1"/>
</dbReference>
<evidence type="ECO:0000313" key="4">
    <source>
        <dbReference type="EMBL" id="SOC06377.1"/>
    </source>
</evidence>
<dbReference type="RefSeq" id="WP_097174784.1">
    <property type="nucleotide sequence ID" value="NZ_OBML01000005.1"/>
</dbReference>
<dbReference type="InterPro" id="IPR042188">
    <property type="entry name" value="MmgE/PrpD_sf_2"/>
</dbReference>
<dbReference type="Proteomes" id="UP000219331">
    <property type="component" value="Unassembled WGS sequence"/>
</dbReference>
<dbReference type="Gene3D" id="3.30.1330.120">
    <property type="entry name" value="2-methylcitrate dehydratase PrpD"/>
    <property type="match status" value="1"/>
</dbReference>
<evidence type="ECO:0000259" key="2">
    <source>
        <dbReference type="Pfam" id="PF03972"/>
    </source>
</evidence>
<reference evidence="4 5" key="1">
    <citation type="submission" date="2017-08" db="EMBL/GenBank/DDBJ databases">
        <authorList>
            <person name="de Groot N.N."/>
        </authorList>
    </citation>
    <scope>NUCLEOTIDE SEQUENCE [LARGE SCALE GENOMIC DNA]</scope>
    <source>
        <strain evidence="4 5">USBA 352</strain>
    </source>
</reference>
<proteinExistence type="inferred from homology"/>
<dbReference type="InterPro" id="IPR042183">
    <property type="entry name" value="MmgE/PrpD_sf_1"/>
</dbReference>
<dbReference type="GO" id="GO:0016829">
    <property type="term" value="F:lyase activity"/>
    <property type="evidence" value="ECO:0007669"/>
    <property type="project" value="InterPro"/>
</dbReference>
<name>A0A285SEQ5_9HYPH</name>
<protein>
    <submittedName>
        <fullName evidence="4">2-methylcitrate dehydratase PrpD</fullName>
    </submittedName>
</protein>
<dbReference type="SUPFAM" id="SSF103378">
    <property type="entry name" value="2-methylcitrate dehydratase PrpD"/>
    <property type="match status" value="1"/>
</dbReference>
<gene>
    <name evidence="4" type="ORF">SAMN05421512_10578</name>
</gene>
<dbReference type="InterPro" id="IPR036148">
    <property type="entry name" value="MmgE/PrpD_sf"/>
</dbReference>
<evidence type="ECO:0000259" key="3">
    <source>
        <dbReference type="Pfam" id="PF19305"/>
    </source>
</evidence>
<keyword evidence="5" id="KW-1185">Reference proteome</keyword>
<dbReference type="Gene3D" id="1.10.4100.10">
    <property type="entry name" value="2-methylcitrate dehydratase PrpD"/>
    <property type="match status" value="1"/>
</dbReference>
<evidence type="ECO:0000313" key="5">
    <source>
        <dbReference type="Proteomes" id="UP000219331"/>
    </source>
</evidence>
<sequence length="439" mass="45996">MTLIDRILDLAMMPAGELPAPALAMARFSLFDWLVCGRAGIDEPLAGNLRQLADEEGGRGTASVFGGAPAPARMAALVNGATSHALDYDDTHFGHIGHTSVGIYPAALAAGETVGASANAVVEAFLVGAEASVRIGMALGSIHYNRGFHQTATAGAFGAAIAAGRLFGLTRDQMRVAIGLCATRASGLKSQFGTMGKPYNAGIAAANGVECARLAALGFTSADDGLMNAQGFIPTHSDKPDPDAAWQSPPPETFLFEDIKYKLHACCHGTHAMIEALRTVRGQDGIGIDDVEAMVLHTNPRWLSVCDIKAPRTGLEVKFSYNWLAGMVLEDRDTARDDTYTDALATDAGLAAFAPRITVDGDPALTDMQAKGLLRLKDGRSIAFSHDLARRLGEAELSAGLTAKATALLGEEGERLRQAVEKLDRLTAADLGTLVGARA</sequence>
<dbReference type="EMBL" id="OBML01000005">
    <property type="protein sequence ID" value="SOC06377.1"/>
    <property type="molecule type" value="Genomic_DNA"/>
</dbReference>
<dbReference type="InterPro" id="IPR045336">
    <property type="entry name" value="MmgE_PrpD_N"/>
</dbReference>
<dbReference type="InterPro" id="IPR005656">
    <property type="entry name" value="MmgE_PrpD"/>
</dbReference>
<dbReference type="PANTHER" id="PTHR16943">
    <property type="entry name" value="2-METHYLCITRATE DEHYDRATASE-RELATED"/>
    <property type="match status" value="1"/>
</dbReference>
<feature type="domain" description="MmgE/PrpD C-terminal" evidence="3">
    <location>
        <begin position="264"/>
        <end position="410"/>
    </location>
</feature>
<dbReference type="PANTHER" id="PTHR16943:SF8">
    <property type="entry name" value="2-METHYLCITRATE DEHYDRATASE"/>
    <property type="match status" value="1"/>
</dbReference>
<accession>A0A285SEQ5</accession>
<evidence type="ECO:0000256" key="1">
    <source>
        <dbReference type="ARBA" id="ARBA00006174"/>
    </source>
</evidence>